<gene>
    <name evidence="2" type="ORF">FPK63_24215</name>
</gene>
<name>A0ABD5DWL0_ACIBA</name>
<feature type="compositionally biased region" description="Polar residues" evidence="1">
    <location>
        <begin position="10"/>
        <end position="19"/>
    </location>
</feature>
<reference evidence="2" key="1">
    <citation type="submission" date="2019-07" db="EMBL/GenBank/DDBJ databases">
        <title>Biological characteristics of mucoid Acinetobacter baumannii from a general hospital in China.</title>
        <authorList>
            <person name="Hua X."/>
            <person name="Yu Y."/>
        </authorList>
    </citation>
    <scope>NUCLEOTIDE SEQUENCE</scope>
    <source>
        <strain evidence="2">N8</strain>
    </source>
</reference>
<dbReference type="AlphaFoldDB" id="A0ABD5DWL0"/>
<evidence type="ECO:0000256" key="1">
    <source>
        <dbReference type="SAM" id="MobiDB-lite"/>
    </source>
</evidence>
<organism evidence="2">
    <name type="scientific">Acinetobacter baumannii</name>
    <dbReference type="NCBI Taxonomy" id="470"/>
    <lineage>
        <taxon>Bacteria</taxon>
        <taxon>Pseudomonadati</taxon>
        <taxon>Pseudomonadota</taxon>
        <taxon>Gammaproteobacteria</taxon>
        <taxon>Moraxellales</taxon>
        <taxon>Moraxellaceae</taxon>
        <taxon>Acinetobacter</taxon>
        <taxon>Acinetobacter calcoaceticus/baumannii complex</taxon>
    </lineage>
</organism>
<protein>
    <submittedName>
        <fullName evidence="2">Integrating conjugative element protein</fullName>
    </submittedName>
</protein>
<feature type="region of interest" description="Disordered" evidence="1">
    <location>
        <begin position="1"/>
        <end position="35"/>
    </location>
</feature>
<dbReference type="EMBL" id="VMAF01001092">
    <property type="protein sequence ID" value="MDR8434142.1"/>
    <property type="molecule type" value="Genomic_DNA"/>
</dbReference>
<sequence>GTSDAVKADQQLSKSTGTEGVSWVGGKKRGGKGQAAIRPTHDIARAGYNILNKQAADSSASISESACNGALCRKYKNGDEAAQVVA</sequence>
<feature type="non-terminal residue" evidence="2">
    <location>
        <position position="86"/>
    </location>
</feature>
<evidence type="ECO:0000313" key="2">
    <source>
        <dbReference type="EMBL" id="MDR8434142.1"/>
    </source>
</evidence>
<comment type="caution">
    <text evidence="2">The sequence shown here is derived from an EMBL/GenBank/DDBJ whole genome shotgun (WGS) entry which is preliminary data.</text>
</comment>
<feature type="non-terminal residue" evidence="2">
    <location>
        <position position="1"/>
    </location>
</feature>
<accession>A0ABD5DWL0</accession>
<proteinExistence type="predicted"/>